<dbReference type="OrthoDB" id="2121326at2759"/>
<dbReference type="PANTHER" id="PTHR45663:SF15">
    <property type="entry name" value="THIOREDOXIN Y1, CHLOROPLASTIC"/>
    <property type="match status" value="1"/>
</dbReference>
<dbReference type="Pfam" id="PF00085">
    <property type="entry name" value="Thioredoxin"/>
    <property type="match status" value="1"/>
</dbReference>
<dbReference type="EMBL" id="BRXU01000052">
    <property type="protein sequence ID" value="GLC61815.1"/>
    <property type="molecule type" value="Genomic_DNA"/>
</dbReference>
<sequence length="224" mass="23246">MLPVRGSVRQMAQRTVPASRPVAATLRGPTAAAVRVRVGVAASLAAATAPARPLIARSALPPPAAAAAAGSASPSGAPLPSRQWQRRMGGQRRRRGELAVSATKQQFGSFEEMLAGSELPLLVDFYATWCGPCQMMSPTLSSLATNMRGRLQVVKIDTDRYPGIASKYRVQALPTIALFVGGKVVFRFEGVLSEAQLMERISVHLTGSGSGGPGAGPGAGAEAK</sequence>
<dbReference type="InterPro" id="IPR013766">
    <property type="entry name" value="Thioredoxin_domain"/>
</dbReference>
<dbReference type="InterPro" id="IPR017937">
    <property type="entry name" value="Thioredoxin_CS"/>
</dbReference>
<proteinExistence type="predicted"/>
<keyword evidence="3" id="KW-1015">Disulfide bond</keyword>
<evidence type="ECO:0000256" key="1">
    <source>
        <dbReference type="ARBA" id="ARBA00022448"/>
    </source>
</evidence>
<keyword evidence="2" id="KW-0249">Electron transport</keyword>
<dbReference type="InterPro" id="IPR005746">
    <property type="entry name" value="Thioredoxin"/>
</dbReference>
<comment type="caution">
    <text evidence="7">The sequence shown here is derived from an EMBL/GenBank/DDBJ whole genome shotgun (WGS) entry which is preliminary data.</text>
</comment>
<dbReference type="SUPFAM" id="SSF52833">
    <property type="entry name" value="Thioredoxin-like"/>
    <property type="match status" value="1"/>
</dbReference>
<dbReference type="PRINTS" id="PR00421">
    <property type="entry name" value="THIOREDOXIN"/>
</dbReference>
<evidence type="ECO:0000256" key="4">
    <source>
        <dbReference type="ARBA" id="ARBA00023284"/>
    </source>
</evidence>
<keyword evidence="1" id="KW-0813">Transport</keyword>
<dbReference type="PANTHER" id="PTHR45663">
    <property type="entry name" value="GEO12009P1"/>
    <property type="match status" value="1"/>
</dbReference>
<keyword evidence="4" id="KW-0676">Redox-active center</keyword>
<dbReference type="GO" id="GO:0015035">
    <property type="term" value="F:protein-disulfide reductase activity"/>
    <property type="evidence" value="ECO:0007669"/>
    <property type="project" value="InterPro"/>
</dbReference>
<keyword evidence="8" id="KW-1185">Reference proteome</keyword>
<dbReference type="InterPro" id="IPR036249">
    <property type="entry name" value="Thioredoxin-like_sf"/>
</dbReference>
<dbReference type="GO" id="GO:0005737">
    <property type="term" value="C:cytoplasm"/>
    <property type="evidence" value="ECO:0007669"/>
    <property type="project" value="TreeGrafter"/>
</dbReference>
<evidence type="ECO:0000313" key="8">
    <source>
        <dbReference type="Proteomes" id="UP001165080"/>
    </source>
</evidence>
<gene>
    <name evidence="7" type="primary">PLEST012023</name>
    <name evidence="7" type="ORF">PLESTB_001806200</name>
</gene>
<evidence type="ECO:0000259" key="6">
    <source>
        <dbReference type="PROSITE" id="PS51352"/>
    </source>
</evidence>
<dbReference type="FunFam" id="3.40.30.10:FF:000001">
    <property type="entry name" value="Thioredoxin"/>
    <property type="match status" value="1"/>
</dbReference>
<dbReference type="PROSITE" id="PS51352">
    <property type="entry name" value="THIOREDOXIN_2"/>
    <property type="match status" value="1"/>
</dbReference>
<dbReference type="Proteomes" id="UP001165080">
    <property type="component" value="Unassembled WGS sequence"/>
</dbReference>
<feature type="region of interest" description="Disordered" evidence="5">
    <location>
        <begin position="65"/>
        <end position="98"/>
    </location>
</feature>
<feature type="domain" description="Thioredoxin" evidence="6">
    <location>
        <begin position="73"/>
        <end position="206"/>
    </location>
</feature>
<evidence type="ECO:0000256" key="3">
    <source>
        <dbReference type="ARBA" id="ARBA00023157"/>
    </source>
</evidence>
<dbReference type="CDD" id="cd02947">
    <property type="entry name" value="TRX_family"/>
    <property type="match status" value="1"/>
</dbReference>
<protein>
    <recommendedName>
        <fullName evidence="6">Thioredoxin domain-containing protein</fullName>
    </recommendedName>
</protein>
<evidence type="ECO:0000256" key="2">
    <source>
        <dbReference type="ARBA" id="ARBA00022982"/>
    </source>
</evidence>
<evidence type="ECO:0000256" key="5">
    <source>
        <dbReference type="SAM" id="MobiDB-lite"/>
    </source>
</evidence>
<dbReference type="PROSITE" id="PS00194">
    <property type="entry name" value="THIOREDOXIN_1"/>
    <property type="match status" value="1"/>
</dbReference>
<feature type="compositionally biased region" description="Low complexity" evidence="5">
    <location>
        <begin position="65"/>
        <end position="88"/>
    </location>
</feature>
<accession>A0A9W6FAH8</accession>
<dbReference type="NCBIfam" id="TIGR01068">
    <property type="entry name" value="thioredoxin"/>
    <property type="match status" value="1"/>
</dbReference>
<organism evidence="7 8">
    <name type="scientific">Pleodorina starrii</name>
    <dbReference type="NCBI Taxonomy" id="330485"/>
    <lineage>
        <taxon>Eukaryota</taxon>
        <taxon>Viridiplantae</taxon>
        <taxon>Chlorophyta</taxon>
        <taxon>core chlorophytes</taxon>
        <taxon>Chlorophyceae</taxon>
        <taxon>CS clade</taxon>
        <taxon>Chlamydomonadales</taxon>
        <taxon>Volvocaceae</taxon>
        <taxon>Pleodorina</taxon>
    </lineage>
</organism>
<dbReference type="AlphaFoldDB" id="A0A9W6FAH8"/>
<name>A0A9W6FAH8_9CHLO</name>
<dbReference type="Gene3D" id="3.40.30.10">
    <property type="entry name" value="Glutaredoxin"/>
    <property type="match status" value="1"/>
</dbReference>
<evidence type="ECO:0000313" key="7">
    <source>
        <dbReference type="EMBL" id="GLC61815.1"/>
    </source>
</evidence>
<reference evidence="7 8" key="1">
    <citation type="journal article" date="2023" name="Commun. Biol.">
        <title>Reorganization of the ancestral sex-determining regions during the evolution of trioecy in Pleodorina starrii.</title>
        <authorList>
            <person name="Takahashi K."/>
            <person name="Suzuki S."/>
            <person name="Kawai-Toyooka H."/>
            <person name="Yamamoto K."/>
            <person name="Hamaji T."/>
            <person name="Ootsuki R."/>
            <person name="Yamaguchi H."/>
            <person name="Kawachi M."/>
            <person name="Higashiyama T."/>
            <person name="Nozaki H."/>
        </authorList>
    </citation>
    <scope>NUCLEOTIDE SEQUENCE [LARGE SCALE GENOMIC DNA]</scope>
    <source>
        <strain evidence="7 8">NIES-4479</strain>
    </source>
</reference>